<gene>
    <name evidence="4" type="ORF">PHISCL_00474</name>
</gene>
<proteinExistence type="predicted"/>
<dbReference type="SMART" id="SM00248">
    <property type="entry name" value="ANK"/>
    <property type="match status" value="5"/>
</dbReference>
<dbReference type="EMBL" id="MVGC01000007">
    <property type="protein sequence ID" value="RJE27233.1"/>
    <property type="molecule type" value="Genomic_DNA"/>
</dbReference>
<name>A0A3A2ZY36_9EURO</name>
<keyword evidence="1" id="KW-0677">Repeat</keyword>
<evidence type="ECO:0000256" key="3">
    <source>
        <dbReference type="PROSITE-ProRule" id="PRU00023"/>
    </source>
</evidence>
<dbReference type="InterPro" id="IPR002110">
    <property type="entry name" value="Ankyrin_rpt"/>
</dbReference>
<dbReference type="Gene3D" id="1.25.40.20">
    <property type="entry name" value="Ankyrin repeat-containing domain"/>
    <property type="match status" value="2"/>
</dbReference>
<keyword evidence="2 3" id="KW-0040">ANK repeat</keyword>
<accession>A0A3A2ZY36</accession>
<keyword evidence="5" id="KW-1185">Reference proteome</keyword>
<protein>
    <submittedName>
        <fullName evidence="4">ANK</fullName>
    </submittedName>
</protein>
<dbReference type="OrthoDB" id="341259at2759"/>
<evidence type="ECO:0000256" key="1">
    <source>
        <dbReference type="ARBA" id="ARBA00022737"/>
    </source>
</evidence>
<evidence type="ECO:0000313" key="5">
    <source>
        <dbReference type="Proteomes" id="UP000266188"/>
    </source>
</evidence>
<dbReference type="InterPro" id="IPR036770">
    <property type="entry name" value="Ankyrin_rpt-contain_sf"/>
</dbReference>
<sequence>MSYNTLPPESLLIIANFLDTDDQLSWILTERRAFGLKSKETYTRAIAEDEAQGWPEHLIRAADTGRLETFKDFYIPHESEYYNRYGSVLHYLCHKGNEEAILLMAKDPRVNLSTRDGEGWTPLHLVAHSGLESIVRIFCSFGVHVDERVKPHPHERWYYSSSTAIHLAVMKDHRSVIEFLIKAGASLSEEQVYYSRARPESGIDCLGLAAKYANHDLVKYFLSRKHFERESMAHALLKALVKTCWCHSYAQKLGIKLVIYECDLWEPLTEDRFATIQLLLDAVADVSACCPYGVPILNHTRSVEMARILLDAAKNNKNKAASHPQERVSPVDYLILRYEELGSSFWDRIQLALLYIEHGFKILYNASAGWNAFYKAIERGYLPVISAMLERQESLIHS</sequence>
<feature type="repeat" description="ANK" evidence="3">
    <location>
        <begin position="118"/>
        <end position="150"/>
    </location>
</feature>
<comment type="caution">
    <text evidence="4">The sequence shown here is derived from an EMBL/GenBank/DDBJ whole genome shotgun (WGS) entry which is preliminary data.</text>
</comment>
<dbReference type="PANTHER" id="PTHR24198:SF165">
    <property type="entry name" value="ANKYRIN REPEAT-CONTAINING PROTEIN-RELATED"/>
    <property type="match status" value="1"/>
</dbReference>
<dbReference type="PROSITE" id="PS50088">
    <property type="entry name" value="ANK_REPEAT"/>
    <property type="match status" value="2"/>
</dbReference>
<evidence type="ECO:0000313" key="4">
    <source>
        <dbReference type="EMBL" id="RJE27233.1"/>
    </source>
</evidence>
<organism evidence="4 5">
    <name type="scientific">Aspergillus sclerotialis</name>
    <dbReference type="NCBI Taxonomy" id="2070753"/>
    <lineage>
        <taxon>Eukaryota</taxon>
        <taxon>Fungi</taxon>
        <taxon>Dikarya</taxon>
        <taxon>Ascomycota</taxon>
        <taxon>Pezizomycotina</taxon>
        <taxon>Eurotiomycetes</taxon>
        <taxon>Eurotiomycetidae</taxon>
        <taxon>Eurotiales</taxon>
        <taxon>Aspergillaceae</taxon>
        <taxon>Aspergillus</taxon>
        <taxon>Aspergillus subgen. Polypaecilum</taxon>
    </lineage>
</organism>
<dbReference type="PROSITE" id="PS50297">
    <property type="entry name" value="ANK_REP_REGION"/>
    <property type="match status" value="2"/>
</dbReference>
<dbReference type="STRING" id="2070753.A0A3A2ZY36"/>
<dbReference type="PANTHER" id="PTHR24198">
    <property type="entry name" value="ANKYRIN REPEAT AND PROTEIN KINASE DOMAIN-CONTAINING PROTEIN"/>
    <property type="match status" value="1"/>
</dbReference>
<dbReference type="SUPFAM" id="SSF48403">
    <property type="entry name" value="Ankyrin repeat"/>
    <property type="match status" value="1"/>
</dbReference>
<evidence type="ECO:0000256" key="2">
    <source>
        <dbReference type="ARBA" id="ARBA00023043"/>
    </source>
</evidence>
<dbReference type="AlphaFoldDB" id="A0A3A2ZY36"/>
<feature type="repeat" description="ANK" evidence="3">
    <location>
        <begin position="160"/>
        <end position="192"/>
    </location>
</feature>
<dbReference type="Pfam" id="PF12796">
    <property type="entry name" value="Ank_2"/>
    <property type="match status" value="1"/>
</dbReference>
<dbReference type="Proteomes" id="UP000266188">
    <property type="component" value="Unassembled WGS sequence"/>
</dbReference>
<reference evidence="5" key="1">
    <citation type="submission" date="2017-02" db="EMBL/GenBank/DDBJ databases">
        <authorList>
            <person name="Tafer H."/>
            <person name="Lopandic K."/>
        </authorList>
    </citation>
    <scope>NUCLEOTIDE SEQUENCE [LARGE SCALE GENOMIC DNA]</scope>
    <source>
        <strain evidence="5">CBS 366.77</strain>
    </source>
</reference>